<evidence type="ECO:0000313" key="3">
    <source>
        <dbReference type="Proteomes" id="UP001223586"/>
    </source>
</evidence>
<dbReference type="PANTHER" id="PTHR39173:SF1">
    <property type="entry name" value="ACETYLTRANSFERASE"/>
    <property type="match status" value="1"/>
</dbReference>
<dbReference type="Proteomes" id="UP001223586">
    <property type="component" value="Unassembled WGS sequence"/>
</dbReference>
<name>A0ABT9WTR1_9BACI</name>
<evidence type="ECO:0000259" key="1">
    <source>
        <dbReference type="PROSITE" id="PS51186"/>
    </source>
</evidence>
<sequence length="173" mass="19657">MKTITLVTPSIQYKQPYIEMLKEWKASGEKLVPFVLNLETNNFETMIEEIHGYTEGKNIPASFVPHSTYWAVDNDGKIVGAVNIRHRLNAFLLERGGHIGYGVRTSERQKGYASEILRLSLLKVKALGIRKALVTCDKHNFPSAKTIMKNGGVLDSEFQEENGNVVQRYWIFL</sequence>
<protein>
    <submittedName>
        <fullName evidence="2">Acetyltransferase</fullName>
    </submittedName>
</protein>
<feature type="domain" description="N-acetyltransferase" evidence="1">
    <location>
        <begin position="19"/>
        <end position="173"/>
    </location>
</feature>
<dbReference type="Gene3D" id="3.40.630.30">
    <property type="match status" value="1"/>
</dbReference>
<proteinExistence type="predicted"/>
<evidence type="ECO:0000313" key="2">
    <source>
        <dbReference type="EMBL" id="MDQ0176566.1"/>
    </source>
</evidence>
<dbReference type="PROSITE" id="PS51186">
    <property type="entry name" value="GNAT"/>
    <property type="match status" value="1"/>
</dbReference>
<organism evidence="2 3">
    <name type="scientific">Bacillus chungangensis</name>
    <dbReference type="NCBI Taxonomy" id="587633"/>
    <lineage>
        <taxon>Bacteria</taxon>
        <taxon>Bacillati</taxon>
        <taxon>Bacillota</taxon>
        <taxon>Bacilli</taxon>
        <taxon>Bacillales</taxon>
        <taxon>Bacillaceae</taxon>
        <taxon>Bacillus</taxon>
    </lineage>
</organism>
<dbReference type="RefSeq" id="WP_307229805.1">
    <property type="nucleotide sequence ID" value="NZ_JAUSTT010000013.1"/>
</dbReference>
<dbReference type="SUPFAM" id="SSF55729">
    <property type="entry name" value="Acyl-CoA N-acyltransferases (Nat)"/>
    <property type="match status" value="1"/>
</dbReference>
<gene>
    <name evidence="2" type="ORF">J2S08_002410</name>
</gene>
<keyword evidence="3" id="KW-1185">Reference proteome</keyword>
<dbReference type="InterPro" id="IPR000182">
    <property type="entry name" value="GNAT_dom"/>
</dbReference>
<comment type="caution">
    <text evidence="2">The sequence shown here is derived from an EMBL/GenBank/DDBJ whole genome shotgun (WGS) entry which is preliminary data.</text>
</comment>
<dbReference type="EMBL" id="JAUSTT010000013">
    <property type="protein sequence ID" value="MDQ0176566.1"/>
    <property type="molecule type" value="Genomic_DNA"/>
</dbReference>
<dbReference type="CDD" id="cd04301">
    <property type="entry name" value="NAT_SF"/>
    <property type="match status" value="1"/>
</dbReference>
<dbReference type="PANTHER" id="PTHR39173">
    <property type="entry name" value="ACETYLTRANSFERASE"/>
    <property type="match status" value="1"/>
</dbReference>
<accession>A0ABT9WTR1</accession>
<reference evidence="2 3" key="1">
    <citation type="submission" date="2023-07" db="EMBL/GenBank/DDBJ databases">
        <title>Genomic Encyclopedia of Type Strains, Phase IV (KMG-IV): sequencing the most valuable type-strain genomes for metagenomic binning, comparative biology and taxonomic classification.</title>
        <authorList>
            <person name="Goeker M."/>
        </authorList>
    </citation>
    <scope>NUCLEOTIDE SEQUENCE [LARGE SCALE GENOMIC DNA]</scope>
    <source>
        <strain evidence="2 3">DSM 23837</strain>
    </source>
</reference>
<dbReference type="Pfam" id="PF13302">
    <property type="entry name" value="Acetyltransf_3"/>
    <property type="match status" value="1"/>
</dbReference>
<dbReference type="InterPro" id="IPR016181">
    <property type="entry name" value="Acyl_CoA_acyltransferase"/>
</dbReference>